<proteinExistence type="predicted"/>
<reference evidence="1 2" key="1">
    <citation type="submission" date="2016-10" db="EMBL/GenBank/DDBJ databases">
        <title>Genome sequence of the basidiomycete white-rot fungus Trametes pubescens.</title>
        <authorList>
            <person name="Makela M.R."/>
            <person name="Granchi Z."/>
            <person name="Peng M."/>
            <person name="De Vries R.P."/>
            <person name="Grigoriev I."/>
            <person name="Riley R."/>
            <person name="Hilden K."/>
        </authorList>
    </citation>
    <scope>NUCLEOTIDE SEQUENCE [LARGE SCALE GENOMIC DNA]</scope>
    <source>
        <strain evidence="1 2">FBCC735</strain>
    </source>
</reference>
<evidence type="ECO:0000313" key="1">
    <source>
        <dbReference type="EMBL" id="OJT04383.1"/>
    </source>
</evidence>
<dbReference type="EMBL" id="MNAD01001542">
    <property type="protein sequence ID" value="OJT04383.1"/>
    <property type="molecule type" value="Genomic_DNA"/>
</dbReference>
<protein>
    <submittedName>
        <fullName evidence="1">Uncharacterized protein</fullName>
    </submittedName>
</protein>
<comment type="caution">
    <text evidence="1">The sequence shown here is derived from an EMBL/GenBank/DDBJ whole genome shotgun (WGS) entry which is preliminary data.</text>
</comment>
<evidence type="ECO:0000313" key="2">
    <source>
        <dbReference type="Proteomes" id="UP000184267"/>
    </source>
</evidence>
<accession>A0A1M2VA36</accession>
<dbReference type="Proteomes" id="UP000184267">
    <property type="component" value="Unassembled WGS sequence"/>
</dbReference>
<keyword evidence="2" id="KW-1185">Reference proteome</keyword>
<dbReference type="OrthoDB" id="3067792at2759"/>
<dbReference type="OMA" id="TRTIIMR"/>
<sequence length="311" mass="36087">MARVTASTRKEQASLDVRTLHPEKLTPEDYISLKAARREISGFLYYWSPPSHITPLAGEVRFRQTASSDPSSFAQGKGYHLRLGMPWSIPLFKISFVEGSRPWRDVLLRDGLVSVETMKSAQHKRRQWTKLHRVVHSLYQPFVISLSQHKHIFNFLGWQGLHQCTFWNLCNAKGAFYRHWAQPFIASERPGIIVSCFEPSQLPKHAGTRTIIMRILEVAPIDYRTRSGRSRCIPLPTEGELLPTFVYWPVEGTPEYDGTKTDMDRPKEDWWAPWSVNVDQTYYMGDMRVLFESQDPLGLPKKDMWMLHLAR</sequence>
<organism evidence="1 2">
    <name type="scientific">Trametes pubescens</name>
    <name type="common">White-rot fungus</name>
    <dbReference type="NCBI Taxonomy" id="154538"/>
    <lineage>
        <taxon>Eukaryota</taxon>
        <taxon>Fungi</taxon>
        <taxon>Dikarya</taxon>
        <taxon>Basidiomycota</taxon>
        <taxon>Agaricomycotina</taxon>
        <taxon>Agaricomycetes</taxon>
        <taxon>Polyporales</taxon>
        <taxon>Polyporaceae</taxon>
        <taxon>Trametes</taxon>
    </lineage>
</organism>
<name>A0A1M2VA36_TRAPU</name>
<dbReference type="AlphaFoldDB" id="A0A1M2VA36"/>
<gene>
    <name evidence="1" type="ORF">TRAPUB_4898</name>
</gene>